<sequence>MTMREKQATFADAGFEQYRKSTRREQFLAEMERAVPWTELVAVIAPHYPKVEGAGRPPVELERMLRIYFLQQWFNLSDPAVEEVLYDSTSMRAFVGIDLGREPAPDETTVCKFRHLLEKHALGKKLFKAVNAHLQTQGMKVNSGTIVDATIIGAPSSTKNKAGKRDPEMCPDEEG</sequence>
<evidence type="ECO:0000256" key="2">
    <source>
        <dbReference type="ARBA" id="ARBA00023172"/>
    </source>
</evidence>
<gene>
    <name evidence="5" type="ORF">B1B_08304</name>
</gene>
<protein>
    <submittedName>
        <fullName evidence="5">Transposase IS4 family protein</fullName>
    </submittedName>
</protein>
<proteinExistence type="predicted"/>
<dbReference type="GO" id="GO:0006310">
    <property type="term" value="P:DNA recombination"/>
    <property type="evidence" value="ECO:0007669"/>
    <property type="project" value="UniProtKB-KW"/>
</dbReference>
<evidence type="ECO:0000313" key="5">
    <source>
        <dbReference type="EMBL" id="EQD59221.1"/>
    </source>
</evidence>
<feature type="region of interest" description="Disordered" evidence="3">
    <location>
        <begin position="156"/>
        <end position="175"/>
    </location>
</feature>
<dbReference type="PANTHER" id="PTHR35604">
    <property type="entry name" value="TRANSPOSASE INSH FOR INSERTION SEQUENCE ELEMENT IS5A-RELATED"/>
    <property type="match status" value="1"/>
</dbReference>
<dbReference type="InterPro" id="IPR047959">
    <property type="entry name" value="Transpos_IS5"/>
</dbReference>
<feature type="domain" description="Transposase InsH N-terminal" evidence="4">
    <location>
        <begin position="20"/>
        <end position="115"/>
    </location>
</feature>
<reference evidence="5" key="1">
    <citation type="submission" date="2013-08" db="EMBL/GenBank/DDBJ databases">
        <authorList>
            <person name="Mendez C."/>
            <person name="Richter M."/>
            <person name="Ferrer M."/>
            <person name="Sanchez J."/>
        </authorList>
    </citation>
    <scope>NUCLEOTIDE SEQUENCE</scope>
</reference>
<comment type="caution">
    <text evidence="5">The sequence shown here is derived from an EMBL/GenBank/DDBJ whole genome shotgun (WGS) entry which is preliminary data.</text>
</comment>
<keyword evidence="2" id="KW-0233">DNA recombination</keyword>
<accession>T1AFE9</accession>
<dbReference type="GO" id="GO:0003677">
    <property type="term" value="F:DNA binding"/>
    <property type="evidence" value="ECO:0007669"/>
    <property type="project" value="UniProtKB-KW"/>
</dbReference>
<evidence type="ECO:0000256" key="1">
    <source>
        <dbReference type="ARBA" id="ARBA00023125"/>
    </source>
</evidence>
<evidence type="ECO:0000256" key="3">
    <source>
        <dbReference type="SAM" id="MobiDB-lite"/>
    </source>
</evidence>
<name>T1AFE9_9ZZZZ</name>
<dbReference type="Pfam" id="PF05598">
    <property type="entry name" value="DUF772"/>
    <property type="match status" value="1"/>
</dbReference>
<dbReference type="AlphaFoldDB" id="T1AFE9"/>
<reference evidence="5" key="2">
    <citation type="journal article" date="2014" name="ISME J.">
        <title>Microbial stratification in low pH oxic and suboxic macroscopic growths along an acid mine drainage.</title>
        <authorList>
            <person name="Mendez-Garcia C."/>
            <person name="Mesa V."/>
            <person name="Sprenger R.R."/>
            <person name="Richter M."/>
            <person name="Diez M.S."/>
            <person name="Solano J."/>
            <person name="Bargiela R."/>
            <person name="Golyshina O.V."/>
            <person name="Manteca A."/>
            <person name="Ramos J.L."/>
            <person name="Gallego J.R."/>
            <person name="Llorente I."/>
            <person name="Martins Dos Santos V.A."/>
            <person name="Jensen O.N."/>
            <person name="Pelaez A.I."/>
            <person name="Sanchez J."/>
            <person name="Ferrer M."/>
        </authorList>
    </citation>
    <scope>NUCLEOTIDE SEQUENCE</scope>
</reference>
<dbReference type="EMBL" id="AUZY01005397">
    <property type="protein sequence ID" value="EQD59221.1"/>
    <property type="molecule type" value="Genomic_DNA"/>
</dbReference>
<dbReference type="InterPro" id="IPR008490">
    <property type="entry name" value="Transposase_InsH_N"/>
</dbReference>
<organism evidence="5">
    <name type="scientific">mine drainage metagenome</name>
    <dbReference type="NCBI Taxonomy" id="410659"/>
    <lineage>
        <taxon>unclassified sequences</taxon>
        <taxon>metagenomes</taxon>
        <taxon>ecological metagenomes</taxon>
    </lineage>
</organism>
<dbReference type="NCBIfam" id="NF033581">
    <property type="entry name" value="transpos_IS5_4"/>
    <property type="match status" value="1"/>
</dbReference>
<keyword evidence="1" id="KW-0238">DNA-binding</keyword>
<dbReference type="PANTHER" id="PTHR35604:SF2">
    <property type="entry name" value="TRANSPOSASE INSH FOR INSERTION SEQUENCE ELEMENT IS5A-RELATED"/>
    <property type="match status" value="1"/>
</dbReference>
<evidence type="ECO:0000259" key="4">
    <source>
        <dbReference type="Pfam" id="PF05598"/>
    </source>
</evidence>